<dbReference type="GO" id="GO:0006457">
    <property type="term" value="P:protein folding"/>
    <property type="evidence" value="ECO:0000318"/>
    <property type="project" value="GO_Central"/>
</dbReference>
<dbReference type="GO" id="GO:0005524">
    <property type="term" value="F:ATP binding"/>
    <property type="evidence" value="ECO:0000318"/>
    <property type="project" value="GO_Central"/>
</dbReference>
<dbReference type="AlphaFoldDB" id="Q7PXI9"/>
<dbReference type="SUPFAM" id="SSF110942">
    <property type="entry name" value="HSP90 C-terminal domain"/>
    <property type="match status" value="1"/>
</dbReference>
<evidence type="ECO:0000256" key="4">
    <source>
        <dbReference type="ARBA" id="ARBA00022729"/>
    </source>
</evidence>
<dbReference type="Gene3D" id="1.20.120.790">
    <property type="entry name" value="Heat shock protein 90, C-terminal domain"/>
    <property type="match status" value="1"/>
</dbReference>
<dbReference type="Pfam" id="PF13589">
    <property type="entry name" value="HATPase_c_3"/>
    <property type="match status" value="1"/>
</dbReference>
<dbReference type="VEuPathDB" id="VectorBase:AGAMI1_015002"/>
<dbReference type="GO" id="GO:0005783">
    <property type="term" value="C:endoplasmic reticulum"/>
    <property type="evidence" value="ECO:0000318"/>
    <property type="project" value="GO_Central"/>
</dbReference>
<dbReference type="Gene3D" id="3.30.230.80">
    <property type="match status" value="1"/>
</dbReference>
<reference evidence="15" key="6">
    <citation type="submission" date="2021-01" db="UniProtKB">
        <authorList>
            <consortium name="EnsemblMetazoa"/>
        </authorList>
    </citation>
    <scope>IDENTIFICATION</scope>
    <source>
        <strain evidence="15">PEST</strain>
    </source>
</reference>
<dbReference type="InterPro" id="IPR020568">
    <property type="entry name" value="Ribosomal_Su5_D2-typ_SF"/>
</dbReference>
<keyword evidence="16" id="KW-1185">Reference proteome</keyword>
<feature type="signal peptide" evidence="12">
    <location>
        <begin position="1"/>
        <end position="22"/>
    </location>
</feature>
<dbReference type="SMART" id="SM00387">
    <property type="entry name" value="HATPase_c"/>
    <property type="match status" value="1"/>
</dbReference>
<dbReference type="SUPFAM" id="SSF54211">
    <property type="entry name" value="Ribosomal protein S5 domain 2-like"/>
    <property type="match status" value="1"/>
</dbReference>
<dbReference type="GO" id="GO:0051082">
    <property type="term" value="F:unfolded protein binding"/>
    <property type="evidence" value="ECO:0000318"/>
    <property type="project" value="GO_Central"/>
</dbReference>
<comment type="subcellular location">
    <subcellularLocation>
        <location evidence="1">Endoplasmic reticulum lumen</location>
    </subcellularLocation>
</comment>
<evidence type="ECO:0000256" key="7">
    <source>
        <dbReference type="ARBA" id="ARBA00022840"/>
    </source>
</evidence>
<dbReference type="PaxDb" id="7165-AGAP001424-PA"/>
<dbReference type="PANTHER" id="PTHR11528">
    <property type="entry name" value="HEAT SHOCK PROTEIN 90 FAMILY MEMBER"/>
    <property type="match status" value="1"/>
</dbReference>
<evidence type="ECO:0000256" key="1">
    <source>
        <dbReference type="ARBA" id="ARBA00004319"/>
    </source>
</evidence>
<evidence type="ECO:0000256" key="10">
    <source>
        <dbReference type="PIRSR" id="PIRSR002583-1"/>
    </source>
</evidence>
<feature type="binding site" evidence="10">
    <location>
        <position position="169"/>
    </location>
    <ligand>
        <name>ATP</name>
        <dbReference type="ChEBI" id="CHEBI:30616"/>
    </ligand>
</feature>
<keyword evidence="9" id="KW-0143">Chaperone</keyword>
<feature type="compositionally biased region" description="Acidic residues" evidence="11">
    <location>
        <begin position="783"/>
        <end position="793"/>
    </location>
</feature>
<keyword evidence="5 10" id="KW-0547">Nucleotide-binding</keyword>
<dbReference type="GO" id="GO:0005788">
    <property type="term" value="C:endoplasmic reticulum lumen"/>
    <property type="evidence" value="ECO:0007669"/>
    <property type="project" value="UniProtKB-SubCell"/>
</dbReference>
<organism evidence="14">
    <name type="scientific">Anopheles gambiae</name>
    <name type="common">African malaria mosquito</name>
    <dbReference type="NCBI Taxonomy" id="7165"/>
    <lineage>
        <taxon>Eukaryota</taxon>
        <taxon>Metazoa</taxon>
        <taxon>Ecdysozoa</taxon>
        <taxon>Arthropoda</taxon>
        <taxon>Hexapoda</taxon>
        <taxon>Insecta</taxon>
        <taxon>Pterygota</taxon>
        <taxon>Neoptera</taxon>
        <taxon>Endopterygota</taxon>
        <taxon>Diptera</taxon>
        <taxon>Nematocera</taxon>
        <taxon>Culicoidea</taxon>
        <taxon>Culicidae</taxon>
        <taxon>Anophelinae</taxon>
        <taxon>Anopheles</taxon>
    </lineage>
</organism>
<dbReference type="InterPro" id="IPR003594">
    <property type="entry name" value="HATPase_dom"/>
</dbReference>
<evidence type="ECO:0000313" key="15">
    <source>
        <dbReference type="EnsemblMetazoa" id="AGAP001424-PA"/>
    </source>
</evidence>
<gene>
    <name evidence="15" type="primary">1281752</name>
    <name evidence="14" type="ORF">AgaP_AGAP001424</name>
</gene>
<feature type="chain" id="PRO_5014587964" description="Heat shock protein 83" evidence="12">
    <location>
        <begin position="23"/>
        <end position="800"/>
    </location>
</feature>
<dbReference type="InterPro" id="IPR019805">
    <property type="entry name" value="Heat_shock_protein_90_CS"/>
</dbReference>
<reference evidence="14" key="4">
    <citation type="journal article" date="2007" name="Genome Biol.">
        <title>Update of the Anopheles gambiae PEST genome assembly.</title>
        <authorList>
            <person name="Sharakhova M.V."/>
            <person name="Hammond M.P."/>
            <person name="Lobo N.F."/>
            <person name="Krzywinski J."/>
            <person name="Unger M.F."/>
            <person name="Hillenmeyer M.E."/>
            <person name="Bruggner R.V."/>
            <person name="Birney E."/>
            <person name="Collins F.H."/>
        </authorList>
    </citation>
    <scope>NUCLEOTIDE SEQUENCE</scope>
    <source>
        <strain evidence="14">PEST</strain>
    </source>
</reference>
<protein>
    <recommendedName>
        <fullName evidence="3">Heat shock protein 83</fullName>
    </recommendedName>
</protein>
<feature type="binding site" evidence="10">
    <location>
        <position position="104"/>
    </location>
    <ligand>
        <name>ATP</name>
        <dbReference type="ChEBI" id="CHEBI:30616"/>
    </ligand>
</feature>
<reference evidence="14" key="5">
    <citation type="submission" date="2011-05" db="EMBL/GenBank/DDBJ databases">
        <authorList>
            <consortium name="VectorBase"/>
        </authorList>
    </citation>
    <scope>NUCLEOTIDE SEQUENCE</scope>
    <source>
        <strain evidence="14">PEST</strain>
    </source>
</reference>
<keyword evidence="6" id="KW-0256">Endoplasmic reticulum</keyword>
<dbReference type="HOGENOM" id="CLU_006684_1_3_1"/>
<dbReference type="EnsemblMetazoa" id="AGAP001424-RA">
    <property type="protein sequence ID" value="AGAP001424-PA"/>
    <property type="gene ID" value="AGAP001424"/>
</dbReference>
<dbReference type="FunFam" id="1.20.120.790:FF:000003">
    <property type="entry name" value="Heat shock protein 90"/>
    <property type="match status" value="1"/>
</dbReference>
<reference evidence="14 15" key="3">
    <citation type="journal article" date="2004" name="Trends Parasitol.">
        <title>The Anopheles gambiae genome: an update.</title>
        <authorList>
            <person name="Mongin E."/>
            <person name="Louis C."/>
            <person name="Holt R.A."/>
            <person name="Birney E."/>
            <person name="Collins F.H."/>
        </authorList>
    </citation>
    <scope>NUCLEOTIDE SEQUENCE</scope>
    <source>
        <strain evidence="14 15">PEST</strain>
    </source>
</reference>
<reference evidence="14 16" key="1">
    <citation type="journal article" date="2002" name="Science">
        <title>The genome sequence of the malaria mosquito Anopheles gambiae.</title>
        <authorList>
            <person name="Holt R.A."/>
            <person name="Subramanian G.M."/>
            <person name="Halpern A."/>
            <person name="Sutton G.G."/>
            <person name="Charlab R."/>
            <person name="Nusskern D.R."/>
            <person name="Wincker P."/>
            <person name="Clark A.G."/>
            <person name="Ribeiro J.M."/>
            <person name="Wides R."/>
            <person name="Salzberg S.L."/>
            <person name="Loftus B."/>
            <person name="Yandell M."/>
            <person name="Majoros W.H."/>
            <person name="Rusch D.B."/>
            <person name="Lai Z."/>
            <person name="Kraft C.L."/>
            <person name="Abril J.F."/>
            <person name="Anthouard V."/>
            <person name="Arensburger P."/>
            <person name="Atkinson P.W."/>
            <person name="Baden H."/>
            <person name="de Berardinis V."/>
            <person name="Baldwin D."/>
            <person name="Benes V."/>
            <person name="Biedler J."/>
            <person name="Blass C."/>
            <person name="Bolanos R."/>
            <person name="Boscus D."/>
            <person name="Barnstead M."/>
            <person name="Cai S."/>
            <person name="Center A."/>
            <person name="Chaturverdi K."/>
            <person name="Christophides G.K."/>
            <person name="Chrystal M.A."/>
            <person name="Clamp M."/>
            <person name="Cravchik A."/>
            <person name="Curwen V."/>
            <person name="Dana A."/>
            <person name="Delcher A."/>
            <person name="Dew I."/>
            <person name="Evans C.A."/>
            <person name="Flanigan M."/>
            <person name="Grundschober-Freimoser A."/>
            <person name="Friedli L."/>
            <person name="Gu Z."/>
            <person name="Guan P."/>
            <person name="Guigo R."/>
            <person name="Hillenmeyer M.E."/>
            <person name="Hladun S.L."/>
            <person name="Hogan J.R."/>
            <person name="Hong Y.S."/>
            <person name="Hoover J."/>
            <person name="Jaillon O."/>
            <person name="Ke Z."/>
            <person name="Kodira C."/>
            <person name="Kokoza E."/>
            <person name="Koutsos A."/>
            <person name="Letunic I."/>
            <person name="Levitsky A."/>
            <person name="Liang Y."/>
            <person name="Lin J.J."/>
            <person name="Lobo N.F."/>
            <person name="Lopez J.R."/>
            <person name="Malek J.A."/>
            <person name="McIntosh T.C."/>
            <person name="Meister S."/>
            <person name="Miller J."/>
            <person name="Mobarry C."/>
            <person name="Mongin E."/>
            <person name="Murphy S.D."/>
            <person name="O'Brochta D.A."/>
            <person name="Pfannkoch C."/>
            <person name="Qi R."/>
            <person name="Regier M.A."/>
            <person name="Remington K."/>
            <person name="Shao H."/>
            <person name="Sharakhova M.V."/>
            <person name="Sitter C.D."/>
            <person name="Shetty J."/>
            <person name="Smith T.J."/>
            <person name="Strong R."/>
            <person name="Sun J."/>
            <person name="Thomasova D."/>
            <person name="Ton L.Q."/>
            <person name="Topalis P."/>
            <person name="Tu Z."/>
            <person name="Unger M.F."/>
            <person name="Walenz B."/>
            <person name="Wang A."/>
            <person name="Wang J."/>
            <person name="Wang M."/>
            <person name="Wang X."/>
            <person name="Woodford K.J."/>
            <person name="Wortman J.R."/>
            <person name="Wu M."/>
            <person name="Yao A."/>
            <person name="Zdobnov E.M."/>
            <person name="Zhang H."/>
            <person name="Zhao Q."/>
            <person name="Zhao S."/>
            <person name="Zhu S.C."/>
            <person name="Zhimulev I."/>
            <person name="Coluzzi M."/>
            <person name="della Torre A."/>
            <person name="Roth C.W."/>
            <person name="Louis C."/>
            <person name="Kalush F."/>
            <person name="Mural R.J."/>
            <person name="Myers E.W."/>
            <person name="Adams M.D."/>
            <person name="Smith H.O."/>
            <person name="Broder S."/>
            <person name="Gardner M.J."/>
            <person name="Fraser C.M."/>
            <person name="Birney E."/>
            <person name="Bork P."/>
            <person name="Brey P.T."/>
            <person name="Venter J.C."/>
            <person name="Weissenbach J."/>
            <person name="Kafatos F.C."/>
            <person name="Collins F.H."/>
            <person name="Hoffman S.L."/>
        </authorList>
    </citation>
    <scope>NUCLEOTIDE SEQUENCE [LARGE SCALE GENOMIC DNA]</scope>
    <source>
        <strain evidence="14 16">PEST</strain>
    </source>
</reference>
<dbReference type="GO" id="GO:0016887">
    <property type="term" value="F:ATP hydrolysis activity"/>
    <property type="evidence" value="ECO:0000318"/>
    <property type="project" value="GO_Central"/>
</dbReference>
<dbReference type="eggNOG" id="KOG0020">
    <property type="taxonomic scope" value="Eukaryota"/>
</dbReference>
<keyword evidence="7 10" id="KW-0067">ATP-binding</keyword>
<evidence type="ECO:0000256" key="3">
    <source>
        <dbReference type="ARBA" id="ARBA00021845"/>
    </source>
</evidence>
<feature type="domain" description="Histidine kinase/HSP90-like ATPase" evidence="13">
    <location>
        <begin position="97"/>
        <end position="257"/>
    </location>
</feature>
<dbReference type="FunFam" id="3.30.565.10:FF:000005">
    <property type="entry name" value="Heat shock protein 90"/>
    <property type="match status" value="1"/>
</dbReference>
<dbReference type="Pfam" id="PF00183">
    <property type="entry name" value="HSP90"/>
    <property type="match status" value="1"/>
</dbReference>
<feature type="compositionally biased region" description="Acidic residues" evidence="11">
    <location>
        <begin position="761"/>
        <end position="770"/>
    </location>
</feature>
<accession>Q7PXI9</accession>
<proteinExistence type="inferred from homology"/>
<dbReference type="PROSITE" id="PS00298">
    <property type="entry name" value="HSP90"/>
    <property type="match status" value="1"/>
</dbReference>
<evidence type="ECO:0000256" key="9">
    <source>
        <dbReference type="ARBA" id="ARBA00023186"/>
    </source>
</evidence>
<dbReference type="NCBIfam" id="NF003555">
    <property type="entry name" value="PRK05218.1"/>
    <property type="match status" value="1"/>
</dbReference>
<feature type="binding site" evidence="10">
    <location>
        <position position="456"/>
    </location>
    <ligand>
        <name>ATP</name>
        <dbReference type="ChEBI" id="CHEBI:30616"/>
    </ligand>
</feature>
<dbReference type="Gene3D" id="3.40.50.11260">
    <property type="match status" value="1"/>
</dbReference>
<feature type="compositionally biased region" description="Acidic residues" evidence="11">
    <location>
        <begin position="309"/>
        <end position="325"/>
    </location>
</feature>
<reference evidence="14" key="2">
    <citation type="submission" date="2002-03" db="EMBL/GenBank/DDBJ databases">
        <authorList>
            <consortium name="The Anopheles Genome Sequencing Consortium"/>
        </authorList>
    </citation>
    <scope>NUCLEOTIDE SEQUENCE</scope>
    <source>
        <strain evidence="14">PEST</strain>
    </source>
</reference>
<keyword evidence="8" id="KW-0325">Glycoprotein</keyword>
<dbReference type="Gene3D" id="3.30.565.10">
    <property type="entry name" value="Histidine kinase-like ATPase, C-terminal domain"/>
    <property type="match status" value="1"/>
</dbReference>
<dbReference type="SUPFAM" id="SSF55874">
    <property type="entry name" value="ATPase domain of HSP90 chaperone/DNA topoisomerase II/histidine kinase"/>
    <property type="match status" value="1"/>
</dbReference>
<dbReference type="OMA" id="YMLQETS"/>
<dbReference type="FunCoup" id="Q7PXI9">
    <property type="interactions" value="1421"/>
</dbReference>
<dbReference type="STRING" id="7165.Q7PXI9"/>
<dbReference type="InterPro" id="IPR036890">
    <property type="entry name" value="HATPase_C_sf"/>
</dbReference>
<evidence type="ECO:0000313" key="14">
    <source>
        <dbReference type="EMBL" id="EAA01765.5"/>
    </source>
</evidence>
<feature type="binding site" evidence="10">
    <location>
        <position position="163"/>
    </location>
    <ligand>
        <name>ATP</name>
        <dbReference type="ChEBI" id="CHEBI:30616"/>
    </ligand>
</feature>
<dbReference type="FunFam" id="3.30.230.80:FF:000003">
    <property type="entry name" value="endoplasmin isoform X1"/>
    <property type="match status" value="1"/>
</dbReference>
<evidence type="ECO:0000256" key="11">
    <source>
        <dbReference type="SAM" id="MobiDB-lite"/>
    </source>
</evidence>
<feature type="binding site" evidence="10">
    <location>
        <begin position="196"/>
        <end position="201"/>
    </location>
    <ligand>
        <name>ATP</name>
        <dbReference type="ChEBI" id="CHEBI:30616"/>
    </ligand>
</feature>
<evidence type="ECO:0000256" key="12">
    <source>
        <dbReference type="SAM" id="SignalP"/>
    </source>
</evidence>
<feature type="region of interest" description="Disordered" evidence="11">
    <location>
        <begin position="757"/>
        <end position="800"/>
    </location>
</feature>
<evidence type="ECO:0000259" key="13">
    <source>
        <dbReference type="SMART" id="SM00387"/>
    </source>
</evidence>
<evidence type="ECO:0000256" key="5">
    <source>
        <dbReference type="ARBA" id="ARBA00022741"/>
    </source>
</evidence>
<dbReference type="GO" id="GO:0048471">
    <property type="term" value="C:perinuclear region of cytoplasm"/>
    <property type="evidence" value="ECO:0000318"/>
    <property type="project" value="GO_Central"/>
</dbReference>
<dbReference type="Proteomes" id="UP000007062">
    <property type="component" value="Chromosome 2R"/>
</dbReference>
<keyword evidence="4 12" id="KW-0732">Signal</keyword>
<feature type="binding site" evidence="10">
    <location>
        <position position="108"/>
    </location>
    <ligand>
        <name>ATP</name>
        <dbReference type="ChEBI" id="CHEBI:30616"/>
    </ligand>
</feature>
<comment type="similarity">
    <text evidence="2">Belongs to the heat shock protein 90 family.</text>
</comment>
<dbReference type="PRINTS" id="PR00775">
    <property type="entry name" value="HEATSHOCK90"/>
</dbReference>
<dbReference type="VEuPathDB" id="VectorBase:AGAP001424"/>
<dbReference type="CDD" id="cd16927">
    <property type="entry name" value="HATPase_Hsp90-like"/>
    <property type="match status" value="1"/>
</dbReference>
<feature type="region of interest" description="Disordered" evidence="11">
    <location>
        <begin position="294"/>
        <end position="330"/>
    </location>
</feature>
<dbReference type="PIRSF" id="PIRSF002583">
    <property type="entry name" value="Hsp90"/>
    <property type="match status" value="1"/>
</dbReference>
<dbReference type="InterPro" id="IPR001404">
    <property type="entry name" value="Hsp90_fam"/>
</dbReference>
<dbReference type="KEGG" id="aga:1281752"/>
<dbReference type="GO" id="GO:0036503">
    <property type="term" value="P:ERAD pathway"/>
    <property type="evidence" value="ECO:0000318"/>
    <property type="project" value="GO_Central"/>
</dbReference>
<feature type="binding site" evidence="10">
    <location>
        <position position="150"/>
    </location>
    <ligand>
        <name>ATP</name>
        <dbReference type="ChEBI" id="CHEBI:30616"/>
    </ligand>
</feature>
<dbReference type="GO" id="GO:0140662">
    <property type="term" value="F:ATP-dependent protein folding chaperone"/>
    <property type="evidence" value="ECO:0007669"/>
    <property type="project" value="InterPro"/>
</dbReference>
<dbReference type="HAMAP" id="MF_00505">
    <property type="entry name" value="HSP90"/>
    <property type="match status" value="1"/>
</dbReference>
<sequence length="800" mass="91347">MKYLLLLVVGVFLVSGIHQVRADDDDDTLPMVDNDLGASKEGSRTDAEAVKREEEAIKLDGLNVAQIKELREKSEKFTFQAEVNRMMKLIINSLYRNKEIFLRELISNASDALDKIRLLSLTDPSVLDSNRNLEVKIKADKEGKVLHIIDTGIGMTKQDLVNNLGTIAKSGTADFLSKMQDKEKADGQDVNDMIGQFGVGFYSAFLVADRVVVTTKHNDDKQYIWESDAASFSIVEDPRGNTLERGSQVSLHLKEEALDFLEDDTVKQLIKKYSQFINFPIYMWTSKEVEEEVAVEEEATEKPAKSEDSTDEEEEDVKVEEEEATDSDKPKTKKVKKTVWNWEIMNDSKPIWTRKVSDVTDEEYTEFYKSLTKDTSEPLTHTHFIAEGEVTFKSLLFVPKVQPSESFNKYGTKADNIKLYVRRVFITDEFNDMMPNYLSFIRGVVDSDDLPLNVSRETLQQHKLIKVIKKKLVRKALDMIKKIDKEQYEQFWKEYSTNIKLGIMEDPSNRSRLAKLLRFQSSSTKNKEYTSLSDYVARMKPKQDNIYFIAGPNRAEIEKSPFVERLLSRGYEVLFLVEAVDEYSISALPEFDGKRFQNVAKEGFTLNESEESKARFEELKTEYEPLLKWLNDVALKDKIAKAQLSERLSNSPCALVASMFGWTGNMERLALANAHQKTDDPQRHYYLNQKKTLEINPRHPLMRELLRRVEVDSDDIVAKDMAVLMFNTATLRSGFQLPETADFADSVERMMRQTLGVSLDEQPEQEEFVDEPAAGGEEGGAAADEDEESIDADGGDHDEL</sequence>
<feature type="binding site" evidence="10">
    <location>
        <position position="155"/>
    </location>
    <ligand>
        <name>ATP</name>
        <dbReference type="ChEBI" id="CHEBI:30616"/>
    </ligand>
</feature>
<dbReference type="InterPro" id="IPR020575">
    <property type="entry name" value="Hsp90_N"/>
</dbReference>
<evidence type="ECO:0000256" key="8">
    <source>
        <dbReference type="ARBA" id="ARBA00023180"/>
    </source>
</evidence>
<dbReference type="FunFam" id="3.40.50.11260:FF:000003">
    <property type="entry name" value="Heat shock protein 90"/>
    <property type="match status" value="1"/>
</dbReference>
<evidence type="ECO:0000256" key="2">
    <source>
        <dbReference type="ARBA" id="ARBA00008239"/>
    </source>
</evidence>
<name>Q7PXI9_ANOGA</name>
<dbReference type="InterPro" id="IPR037196">
    <property type="entry name" value="HSP90_C"/>
</dbReference>
<evidence type="ECO:0000256" key="6">
    <source>
        <dbReference type="ARBA" id="ARBA00022824"/>
    </source>
</evidence>
<dbReference type="EMBL" id="AAAB01008987">
    <property type="protein sequence ID" value="EAA01765.5"/>
    <property type="molecule type" value="Genomic_DNA"/>
</dbReference>
<evidence type="ECO:0000313" key="16">
    <source>
        <dbReference type="Proteomes" id="UP000007062"/>
    </source>
</evidence>
<feature type="binding site" evidence="10">
    <location>
        <begin position="170"/>
        <end position="171"/>
    </location>
    <ligand>
        <name>ATP</name>
        <dbReference type="ChEBI" id="CHEBI:30616"/>
    </ligand>
</feature>